<gene>
    <name evidence="3" type="ORF">PFISCL1PPCAC_5434</name>
</gene>
<evidence type="ECO:0000256" key="1">
    <source>
        <dbReference type="RuleBase" id="RU000356"/>
    </source>
</evidence>
<keyword evidence="1" id="KW-0561">Oxygen transport</keyword>
<protein>
    <recommendedName>
        <fullName evidence="2">Globin domain-containing protein</fullName>
    </recommendedName>
</protein>
<organism evidence="3 4">
    <name type="scientific">Pristionchus fissidentatus</name>
    <dbReference type="NCBI Taxonomy" id="1538716"/>
    <lineage>
        <taxon>Eukaryota</taxon>
        <taxon>Metazoa</taxon>
        <taxon>Ecdysozoa</taxon>
        <taxon>Nematoda</taxon>
        <taxon>Chromadorea</taxon>
        <taxon>Rhabditida</taxon>
        <taxon>Rhabditina</taxon>
        <taxon>Diplogasteromorpha</taxon>
        <taxon>Diplogasteroidea</taxon>
        <taxon>Neodiplogasteridae</taxon>
        <taxon>Pristionchus</taxon>
    </lineage>
</organism>
<dbReference type="InterPro" id="IPR053341">
    <property type="entry name" value="Oxidative_stress_globin-like"/>
</dbReference>
<evidence type="ECO:0000313" key="3">
    <source>
        <dbReference type="EMBL" id="GMT14137.1"/>
    </source>
</evidence>
<comment type="caution">
    <text evidence="3">The sequence shown here is derived from an EMBL/GenBank/DDBJ whole genome shotgun (WGS) entry which is preliminary data.</text>
</comment>
<sequence length="254" mass="29572">INVLQTMIESISTLTPKDKDILRMSWAIVSKDLETLATGIFEMIFEQAPDAKLMFPFMMKDHRSGENKEKRSTEFTFHALRFIQVIESVMQCIDSPDGLEPLFRNLGQIHGRHQEQLGFRPHYWSVFKECTLYHFRKAMRGDKRRYCIRASTKAKMTPSEIDSAIILWREVLRVMIDRMNAGLEANNIIRKANREVIDHDDATHLHPTPRDAKHHIDVVNRRHELSVVVPDFFIRRASDEISLEGVDISSRRSS</sequence>
<dbReference type="Pfam" id="PF00042">
    <property type="entry name" value="Globin"/>
    <property type="match status" value="1"/>
</dbReference>
<dbReference type="PANTHER" id="PTHR47768">
    <property type="entry name" value="GLOBIN RELATED-RELATED"/>
    <property type="match status" value="1"/>
</dbReference>
<keyword evidence="1" id="KW-0408">Iron</keyword>
<dbReference type="InterPro" id="IPR012292">
    <property type="entry name" value="Globin/Proto"/>
</dbReference>
<proteinExistence type="inferred from homology"/>
<dbReference type="EMBL" id="BTSY01000002">
    <property type="protein sequence ID" value="GMT14137.1"/>
    <property type="molecule type" value="Genomic_DNA"/>
</dbReference>
<reference evidence="3" key="1">
    <citation type="submission" date="2023-10" db="EMBL/GenBank/DDBJ databases">
        <title>Genome assembly of Pristionchus species.</title>
        <authorList>
            <person name="Yoshida K."/>
            <person name="Sommer R.J."/>
        </authorList>
    </citation>
    <scope>NUCLEOTIDE SEQUENCE</scope>
    <source>
        <strain evidence="3">RS5133</strain>
    </source>
</reference>
<dbReference type="InterPro" id="IPR000971">
    <property type="entry name" value="Globin"/>
</dbReference>
<accession>A0AAV5V3G5</accession>
<dbReference type="GO" id="GO:0019825">
    <property type="term" value="F:oxygen binding"/>
    <property type="evidence" value="ECO:0007669"/>
    <property type="project" value="InterPro"/>
</dbReference>
<dbReference type="GO" id="GO:0005344">
    <property type="term" value="F:oxygen carrier activity"/>
    <property type="evidence" value="ECO:0007669"/>
    <property type="project" value="UniProtKB-KW"/>
</dbReference>
<dbReference type="InterPro" id="IPR044399">
    <property type="entry name" value="Mb-like_M"/>
</dbReference>
<feature type="domain" description="Globin" evidence="2">
    <location>
        <begin position="13"/>
        <end position="143"/>
    </location>
</feature>
<evidence type="ECO:0000313" key="4">
    <source>
        <dbReference type="Proteomes" id="UP001432322"/>
    </source>
</evidence>
<comment type="similarity">
    <text evidence="1">Belongs to the globin family.</text>
</comment>
<dbReference type="PROSITE" id="PS01033">
    <property type="entry name" value="GLOBIN"/>
    <property type="match status" value="1"/>
</dbReference>
<dbReference type="Gene3D" id="1.10.490.10">
    <property type="entry name" value="Globins"/>
    <property type="match status" value="1"/>
</dbReference>
<name>A0AAV5V3G5_9BILA</name>
<dbReference type="Proteomes" id="UP001432322">
    <property type="component" value="Unassembled WGS sequence"/>
</dbReference>
<dbReference type="AlphaFoldDB" id="A0AAV5V3G5"/>
<dbReference type="PANTHER" id="PTHR47768:SF2">
    <property type="entry name" value="GLOBIN-RELATED"/>
    <property type="match status" value="1"/>
</dbReference>
<dbReference type="SUPFAM" id="SSF46458">
    <property type="entry name" value="Globin-like"/>
    <property type="match status" value="1"/>
</dbReference>
<dbReference type="InterPro" id="IPR009050">
    <property type="entry name" value="Globin-like_sf"/>
</dbReference>
<feature type="non-terminal residue" evidence="3">
    <location>
        <position position="1"/>
    </location>
</feature>
<keyword evidence="1" id="KW-0349">Heme</keyword>
<dbReference type="GO" id="GO:0020037">
    <property type="term" value="F:heme binding"/>
    <property type="evidence" value="ECO:0007669"/>
    <property type="project" value="InterPro"/>
</dbReference>
<keyword evidence="4" id="KW-1185">Reference proteome</keyword>
<dbReference type="CDD" id="cd01040">
    <property type="entry name" value="Mb-like"/>
    <property type="match status" value="1"/>
</dbReference>
<keyword evidence="1" id="KW-0479">Metal-binding</keyword>
<evidence type="ECO:0000259" key="2">
    <source>
        <dbReference type="PROSITE" id="PS01033"/>
    </source>
</evidence>
<keyword evidence="1" id="KW-0813">Transport</keyword>